<feature type="compositionally biased region" description="Low complexity" evidence="1">
    <location>
        <begin position="9"/>
        <end position="29"/>
    </location>
</feature>
<proteinExistence type="predicted"/>
<name>A0A2S5VWJ3_9MICO</name>
<comment type="caution">
    <text evidence="2">The sequence shown here is derived from an EMBL/GenBank/DDBJ whole genome shotgun (WGS) entry which is preliminary data.</text>
</comment>
<organism evidence="2 3">
    <name type="scientific">Clavibacter michiganensis</name>
    <dbReference type="NCBI Taxonomy" id="28447"/>
    <lineage>
        <taxon>Bacteria</taxon>
        <taxon>Bacillati</taxon>
        <taxon>Actinomycetota</taxon>
        <taxon>Actinomycetes</taxon>
        <taxon>Micrococcales</taxon>
        <taxon>Microbacteriaceae</taxon>
        <taxon>Clavibacter</taxon>
    </lineage>
</organism>
<feature type="compositionally biased region" description="Low complexity" evidence="1">
    <location>
        <begin position="38"/>
        <end position="55"/>
    </location>
</feature>
<dbReference type="Proteomes" id="UP000239241">
    <property type="component" value="Unassembled WGS sequence"/>
</dbReference>
<reference evidence="2 3" key="1">
    <citation type="submission" date="2018-02" db="EMBL/GenBank/DDBJ databases">
        <title>Bacteriophage NCPPB3778 and a type I-E CRISPR drive the evolution of the US Biological Select Agent, Rathayibacter toxicus.</title>
        <authorList>
            <person name="Davis E.W.II."/>
            <person name="Tabima J.F."/>
            <person name="Weisberg A.J."/>
            <person name="Lopes L.D."/>
            <person name="Wiseman M.S."/>
            <person name="Wiseman M.S."/>
            <person name="Pupko T."/>
            <person name="Belcher M.S."/>
            <person name="Sechler A.J."/>
            <person name="Tancos M.A."/>
            <person name="Schroeder B.K."/>
            <person name="Murray T.D."/>
            <person name="Luster D.G."/>
            <person name="Schneider W.L."/>
            <person name="Rogers E."/>
            <person name="Andreote F.D."/>
            <person name="Grunwald N.J."/>
            <person name="Putnam M.L."/>
            <person name="Chang J.H."/>
        </authorList>
    </citation>
    <scope>NUCLEOTIDE SEQUENCE [LARGE SCALE GENOMIC DNA]</scope>
    <source>
        <strain evidence="2 3">AY1B3</strain>
    </source>
</reference>
<evidence type="ECO:0000313" key="2">
    <source>
        <dbReference type="EMBL" id="PPF70083.1"/>
    </source>
</evidence>
<accession>A0A2S5VWJ3</accession>
<dbReference type="AlphaFoldDB" id="A0A2S5VWJ3"/>
<feature type="region of interest" description="Disordered" evidence="1">
    <location>
        <begin position="1"/>
        <end position="63"/>
    </location>
</feature>
<protein>
    <submittedName>
        <fullName evidence="2">Uncharacterized protein</fullName>
    </submittedName>
</protein>
<gene>
    <name evidence="2" type="ORF">C5E16_04025</name>
</gene>
<dbReference type="EMBL" id="PSXY01000004">
    <property type="protein sequence ID" value="PPF70083.1"/>
    <property type="molecule type" value="Genomic_DNA"/>
</dbReference>
<evidence type="ECO:0000256" key="1">
    <source>
        <dbReference type="SAM" id="MobiDB-lite"/>
    </source>
</evidence>
<sequence length="63" mass="6382">MGGAGRATGGLTAVRAPGSIARRPQPGRSRVGRRRAVRASAAASPFVQGHPASAARPRRRAGP</sequence>
<evidence type="ECO:0000313" key="3">
    <source>
        <dbReference type="Proteomes" id="UP000239241"/>
    </source>
</evidence>